<dbReference type="PANTHER" id="PTHR31744:SF235">
    <property type="entry name" value="NAC DOMAIN-CONTAINING PROTEIN"/>
    <property type="match status" value="1"/>
</dbReference>
<dbReference type="PANTHER" id="PTHR31744">
    <property type="entry name" value="PROTEIN CUP-SHAPED COTYLEDON 2-RELATED"/>
    <property type="match status" value="1"/>
</dbReference>
<dbReference type="Proteomes" id="UP001497457">
    <property type="component" value="Chromosome 20rd"/>
</dbReference>
<name>A0ABC9AHA3_9POAL</name>
<dbReference type="SUPFAM" id="SSF101941">
    <property type="entry name" value="NAC domain"/>
    <property type="match status" value="1"/>
</dbReference>
<reference evidence="8" key="1">
    <citation type="submission" date="2024-10" db="EMBL/GenBank/DDBJ databases">
        <authorList>
            <person name="Ryan C."/>
        </authorList>
    </citation>
    <scope>NUCLEOTIDE SEQUENCE [LARGE SCALE GENOMIC DNA]</scope>
</reference>
<proteinExistence type="predicted"/>
<dbReference type="InterPro" id="IPR036093">
    <property type="entry name" value="NAC_dom_sf"/>
</dbReference>
<keyword evidence="3" id="KW-0238">DNA-binding</keyword>
<keyword evidence="5" id="KW-0539">Nucleus</keyword>
<keyword evidence="9" id="KW-1185">Reference proteome</keyword>
<feature type="domain" description="NAC" evidence="7">
    <location>
        <begin position="9"/>
        <end position="159"/>
    </location>
</feature>
<evidence type="ECO:0000256" key="1">
    <source>
        <dbReference type="ARBA" id="ARBA00004123"/>
    </source>
</evidence>
<keyword evidence="4" id="KW-0804">Transcription</keyword>
<feature type="region of interest" description="Disordered" evidence="6">
    <location>
        <begin position="465"/>
        <end position="496"/>
    </location>
</feature>
<evidence type="ECO:0000256" key="3">
    <source>
        <dbReference type="ARBA" id="ARBA00023125"/>
    </source>
</evidence>
<evidence type="ECO:0000313" key="8">
    <source>
        <dbReference type="EMBL" id="CAL4976986.1"/>
    </source>
</evidence>
<evidence type="ECO:0000256" key="2">
    <source>
        <dbReference type="ARBA" id="ARBA00023015"/>
    </source>
</evidence>
<comment type="subcellular location">
    <subcellularLocation>
        <location evidence="1">Nucleus</location>
    </subcellularLocation>
</comment>
<dbReference type="Pfam" id="PF02365">
    <property type="entry name" value="NAM"/>
    <property type="match status" value="1"/>
</dbReference>
<dbReference type="PROSITE" id="PS51005">
    <property type="entry name" value="NAC"/>
    <property type="match status" value="1"/>
</dbReference>
<dbReference type="FunFam" id="2.170.150.80:FF:000002">
    <property type="entry name" value="Nac domain-containing protein 86"/>
    <property type="match status" value="1"/>
</dbReference>
<organism evidence="8 9">
    <name type="scientific">Urochloa decumbens</name>
    <dbReference type="NCBI Taxonomy" id="240449"/>
    <lineage>
        <taxon>Eukaryota</taxon>
        <taxon>Viridiplantae</taxon>
        <taxon>Streptophyta</taxon>
        <taxon>Embryophyta</taxon>
        <taxon>Tracheophyta</taxon>
        <taxon>Spermatophyta</taxon>
        <taxon>Magnoliopsida</taxon>
        <taxon>Liliopsida</taxon>
        <taxon>Poales</taxon>
        <taxon>Poaceae</taxon>
        <taxon>PACMAD clade</taxon>
        <taxon>Panicoideae</taxon>
        <taxon>Panicodae</taxon>
        <taxon>Paniceae</taxon>
        <taxon>Melinidinae</taxon>
        <taxon>Urochloa</taxon>
    </lineage>
</organism>
<dbReference type="InterPro" id="IPR003441">
    <property type="entry name" value="NAC-dom"/>
</dbReference>
<evidence type="ECO:0000259" key="7">
    <source>
        <dbReference type="PROSITE" id="PS51005"/>
    </source>
</evidence>
<evidence type="ECO:0000313" key="9">
    <source>
        <dbReference type="Proteomes" id="UP001497457"/>
    </source>
</evidence>
<evidence type="ECO:0000256" key="4">
    <source>
        <dbReference type="ARBA" id="ARBA00023163"/>
    </source>
</evidence>
<gene>
    <name evidence="8" type="ORF">URODEC1_LOCUS53927</name>
</gene>
<protein>
    <recommendedName>
        <fullName evidence="7">NAC domain-containing protein</fullName>
    </recommendedName>
</protein>
<evidence type="ECO:0000256" key="6">
    <source>
        <dbReference type="SAM" id="MobiDB-lite"/>
    </source>
</evidence>
<evidence type="ECO:0000256" key="5">
    <source>
        <dbReference type="ARBA" id="ARBA00023242"/>
    </source>
</evidence>
<dbReference type="GO" id="GO:0005634">
    <property type="term" value="C:nucleus"/>
    <property type="evidence" value="ECO:0007669"/>
    <property type="project" value="UniProtKB-SubCell"/>
</dbReference>
<sequence>MESLRNMNLPPGFGFYPSDTELVGHYLKRKIHGQKIEDNLIPEVDIYKHEPWDLPAMCNFPLKDNKWHFFASRDRKYPTGSRSNRATVAGYWKSTGKDRAIKLNKKTLGTKKTLVFHEGRPPSGKRTEWIMHEYYIDEKECQVSPDMKDAFVLCRVTKRSDWSLDNDNEVGDRNPHPQQPIDAATAVLSAVKPEDASASVICAEESDNGNSHPQQPIDAATSVVSVVKPEDAAASVICAEELNLPGDAAMAAVTADAASPNGSNEMNAWLEELLDASPSFNPVADNGSAFLYLTEQYAESSNPGSMVPKIGPDHASCIKGGTDATDYLFTDDFYNMLYPGIDDFSNIMSVEPAGQAGAFATNQAYHLMSASPFALPNNFEDGTLEDELQLDQENSNPNLSNGNIDSGVIIRRRSTAASSDTISPAHGRIKMQVGIKKMVTSNSESINGTMKFADDSGRRLDVMTSAEHQKKHANDATSVEQSDAAKPRTQQPRKSQRHKEWIQMFISWIQRIHTFRHFLGWSCCCCSTALLPQVLACNIDSTYIGMPSFSCRGQCASAIIYQ</sequence>
<dbReference type="EMBL" id="OZ075130">
    <property type="protein sequence ID" value="CAL4976986.1"/>
    <property type="molecule type" value="Genomic_DNA"/>
</dbReference>
<accession>A0ABC9AHA3</accession>
<dbReference type="AlphaFoldDB" id="A0ABC9AHA3"/>
<dbReference type="Gene3D" id="2.170.150.80">
    <property type="entry name" value="NAC domain"/>
    <property type="match status" value="1"/>
</dbReference>
<keyword evidence="2" id="KW-0805">Transcription regulation</keyword>
<dbReference type="GO" id="GO:0003677">
    <property type="term" value="F:DNA binding"/>
    <property type="evidence" value="ECO:0007669"/>
    <property type="project" value="UniProtKB-KW"/>
</dbReference>